<feature type="transmembrane region" description="Helical" evidence="7">
    <location>
        <begin position="90"/>
        <end position="110"/>
    </location>
</feature>
<dbReference type="Proteomes" id="UP000014760">
    <property type="component" value="Unassembled WGS sequence"/>
</dbReference>
<comment type="subcellular location">
    <subcellularLocation>
        <location evidence="1">Cell membrane</location>
        <topology evidence="1">Multi-pass membrane protein</topology>
    </subcellularLocation>
</comment>
<keyword evidence="4 7" id="KW-0812">Transmembrane</keyword>
<proteinExistence type="inferred from homology"/>
<evidence type="ECO:0000259" key="9">
    <source>
        <dbReference type="Pfam" id="PF07662"/>
    </source>
</evidence>
<keyword evidence="13" id="KW-1185">Reference proteome</keyword>
<dbReference type="EMBL" id="KB305931">
    <property type="protein sequence ID" value="ELU00517.1"/>
    <property type="molecule type" value="Genomic_DNA"/>
</dbReference>
<feature type="transmembrane region" description="Helical" evidence="7">
    <location>
        <begin position="144"/>
        <end position="165"/>
    </location>
</feature>
<evidence type="ECO:0000256" key="6">
    <source>
        <dbReference type="ARBA" id="ARBA00023136"/>
    </source>
</evidence>
<dbReference type="InterPro" id="IPR002668">
    <property type="entry name" value="CNT_N_dom"/>
</dbReference>
<feature type="transmembrane region" description="Helical" evidence="7">
    <location>
        <begin position="116"/>
        <end position="132"/>
    </location>
</feature>
<feature type="transmembrane region" description="Helical" evidence="7">
    <location>
        <begin position="206"/>
        <end position="228"/>
    </location>
</feature>
<evidence type="ECO:0000313" key="12">
    <source>
        <dbReference type="EnsemblMetazoa" id="CapteP181428"/>
    </source>
</evidence>
<keyword evidence="3" id="KW-1003">Cell membrane</keyword>
<feature type="domain" description="Concentrative nucleoside transporter N-terminal" evidence="8">
    <location>
        <begin position="120"/>
        <end position="192"/>
    </location>
</feature>
<keyword evidence="6 7" id="KW-0472">Membrane</keyword>
<feature type="transmembrane region" description="Helical" evidence="7">
    <location>
        <begin position="303"/>
        <end position="323"/>
    </location>
</feature>
<dbReference type="OrthoDB" id="6075923at2759"/>
<evidence type="ECO:0000256" key="2">
    <source>
        <dbReference type="ARBA" id="ARBA00009033"/>
    </source>
</evidence>
<dbReference type="OMA" id="DKMYELF"/>
<feature type="transmembrane region" description="Helical" evidence="7">
    <location>
        <begin position="275"/>
        <end position="297"/>
    </location>
</feature>
<protein>
    <recommendedName>
        <fullName evidence="7">Sodium/nucleoside cotransporter</fullName>
    </recommendedName>
</protein>
<dbReference type="InterPro" id="IPR011642">
    <property type="entry name" value="Gate_dom"/>
</dbReference>
<comment type="similarity">
    <text evidence="2 7">Belongs to the concentrative nucleoside transporter (CNT) (TC 2.A.41) family.</text>
</comment>
<feature type="transmembrane region" description="Helical" evidence="7">
    <location>
        <begin position="523"/>
        <end position="550"/>
    </location>
</feature>
<reference evidence="13" key="1">
    <citation type="submission" date="2012-12" db="EMBL/GenBank/DDBJ databases">
        <authorList>
            <person name="Hellsten U."/>
            <person name="Grimwood J."/>
            <person name="Chapman J.A."/>
            <person name="Shapiro H."/>
            <person name="Aerts A."/>
            <person name="Otillar R.P."/>
            <person name="Terry A.Y."/>
            <person name="Boore J.L."/>
            <person name="Simakov O."/>
            <person name="Marletaz F."/>
            <person name="Cho S.-J."/>
            <person name="Edsinger-Gonzales E."/>
            <person name="Havlak P."/>
            <person name="Kuo D.-H."/>
            <person name="Larsson T."/>
            <person name="Lv J."/>
            <person name="Arendt D."/>
            <person name="Savage R."/>
            <person name="Osoegawa K."/>
            <person name="de Jong P."/>
            <person name="Lindberg D.R."/>
            <person name="Seaver E.C."/>
            <person name="Weisblat D.A."/>
            <person name="Putnam N.H."/>
            <person name="Grigoriev I.V."/>
            <person name="Rokhsar D.S."/>
        </authorList>
    </citation>
    <scope>NUCLEOTIDE SEQUENCE</scope>
    <source>
        <strain evidence="13">I ESC-2004</strain>
    </source>
</reference>
<sequence length="566" mass="62551">MDSFWEKHGTKVKRFIYLVLTLAYFAYVIYAMTVEKLENESSIRLLWMSLLGLFIFFVYVIKGRYGDKIYNVICVPIVNFATRHFKVLKILFMVAVAAGIVVFLIVEVALETPDNLLSLLGMVIYVFLLFIFSDNPAKVRWRPVIWGLAMQFAFALLVLKTSWGYEAFHWLGDRVQEFMEYADEGAIFVFGDDFADHMFAFKVMPVVIFFSSTISILYYLGVMQVVILKIAWVMQRTMGTTAAESVNAAGNIFIGQTEAPLLIRPLINDMTASELHAVMVGGFGTIAGSVLATYIVFGIPANHLISASIMAAPCALAMSKLFYPETEDSKTKEDDVDKMEPSPQQNVIEAASAGASDAIPLVANICANIIAFLSLLAFVNTTLTWMGHRVGLRGPDYPELTFQMICSYVLWPFAFIMGVATDDCRQVAKLIGVKTFINEFVAYTDLNVIIDNTDIWKDYTGEWETNVEGDIYLNDLNVTLVGGVMEDRSIVISTYALCGFANVGSIGTVMGALGAMAPHRKDTIAALALRAMIAGNVVSFMNACTAGLLYEPSTATNSTMDATAFY</sequence>
<dbReference type="EnsemblMetazoa" id="CapteT181428">
    <property type="protein sequence ID" value="CapteP181428"/>
    <property type="gene ID" value="CapteG181428"/>
</dbReference>
<dbReference type="Pfam" id="PF01773">
    <property type="entry name" value="Nucleos_tra2_N"/>
    <property type="match status" value="1"/>
</dbReference>
<dbReference type="AlphaFoldDB" id="R7UB89"/>
<feature type="transmembrane region" description="Helical" evidence="7">
    <location>
        <begin position="45"/>
        <end position="61"/>
    </location>
</feature>
<feature type="transmembrane region" description="Helical" evidence="7">
    <location>
        <begin position="361"/>
        <end position="380"/>
    </location>
</feature>
<dbReference type="Pfam" id="PF07670">
    <property type="entry name" value="Gate"/>
    <property type="match status" value="1"/>
</dbReference>
<dbReference type="HOGENOM" id="CLU_016813_3_1_1"/>
<dbReference type="EMBL" id="AMQN01009671">
    <property type="status" value="NOT_ANNOTATED_CDS"/>
    <property type="molecule type" value="Genomic_DNA"/>
</dbReference>
<name>R7UB89_CAPTE</name>
<dbReference type="Pfam" id="PF07662">
    <property type="entry name" value="Nucleos_tra2_C"/>
    <property type="match status" value="1"/>
</dbReference>
<dbReference type="GO" id="GO:0005886">
    <property type="term" value="C:plasma membrane"/>
    <property type="evidence" value="ECO:0007669"/>
    <property type="project" value="UniProtKB-SubCell"/>
</dbReference>
<feature type="domain" description="Nucleoside transporter/FeoB GTPase Gate" evidence="10">
    <location>
        <begin position="200"/>
        <end position="298"/>
    </location>
</feature>
<evidence type="ECO:0000256" key="4">
    <source>
        <dbReference type="ARBA" id="ARBA00022692"/>
    </source>
</evidence>
<reference evidence="12" key="3">
    <citation type="submission" date="2015-06" db="UniProtKB">
        <authorList>
            <consortium name="EnsemblMetazoa"/>
        </authorList>
    </citation>
    <scope>IDENTIFICATION</scope>
</reference>
<keyword evidence="5 7" id="KW-1133">Transmembrane helix</keyword>
<evidence type="ECO:0000256" key="3">
    <source>
        <dbReference type="ARBA" id="ARBA00022475"/>
    </source>
</evidence>
<feature type="domain" description="Concentrative nucleoside transporter C-terminal" evidence="9">
    <location>
        <begin position="303"/>
        <end position="547"/>
    </location>
</feature>
<accession>R7UB89</accession>
<dbReference type="PANTHER" id="PTHR10590:SF4">
    <property type="entry name" value="SOLUTE CARRIER FAMILY 28 MEMBER 3"/>
    <property type="match status" value="1"/>
</dbReference>
<dbReference type="GO" id="GO:0005415">
    <property type="term" value="F:nucleoside:sodium symporter activity"/>
    <property type="evidence" value="ECO:0007669"/>
    <property type="project" value="TreeGrafter"/>
</dbReference>
<evidence type="ECO:0000256" key="5">
    <source>
        <dbReference type="ARBA" id="ARBA00022989"/>
    </source>
</evidence>
<evidence type="ECO:0000313" key="13">
    <source>
        <dbReference type="Proteomes" id="UP000014760"/>
    </source>
</evidence>
<evidence type="ECO:0000256" key="7">
    <source>
        <dbReference type="RuleBase" id="RU362018"/>
    </source>
</evidence>
<feature type="transmembrane region" description="Helical" evidence="7">
    <location>
        <begin position="495"/>
        <end position="517"/>
    </location>
</feature>
<keyword evidence="7" id="KW-0813">Transport</keyword>
<dbReference type="NCBIfam" id="TIGR00804">
    <property type="entry name" value="nupC"/>
    <property type="match status" value="1"/>
</dbReference>
<gene>
    <name evidence="11" type="ORF">CAPTEDRAFT_181428</name>
</gene>
<reference evidence="11 13" key="2">
    <citation type="journal article" date="2013" name="Nature">
        <title>Insights into bilaterian evolution from three spiralian genomes.</title>
        <authorList>
            <person name="Simakov O."/>
            <person name="Marletaz F."/>
            <person name="Cho S.J."/>
            <person name="Edsinger-Gonzales E."/>
            <person name="Havlak P."/>
            <person name="Hellsten U."/>
            <person name="Kuo D.H."/>
            <person name="Larsson T."/>
            <person name="Lv J."/>
            <person name="Arendt D."/>
            <person name="Savage R."/>
            <person name="Osoegawa K."/>
            <person name="de Jong P."/>
            <person name="Grimwood J."/>
            <person name="Chapman J.A."/>
            <person name="Shapiro H."/>
            <person name="Aerts A."/>
            <person name="Otillar R.P."/>
            <person name="Terry A.Y."/>
            <person name="Boore J.L."/>
            <person name="Grigoriev I.V."/>
            <person name="Lindberg D.R."/>
            <person name="Seaver E.C."/>
            <person name="Weisblat D.A."/>
            <person name="Putnam N.H."/>
            <person name="Rokhsar D.S."/>
        </authorList>
    </citation>
    <scope>NUCLEOTIDE SEQUENCE</scope>
    <source>
        <strain evidence="11 13">I ESC-2004</strain>
    </source>
</reference>
<evidence type="ECO:0000259" key="10">
    <source>
        <dbReference type="Pfam" id="PF07670"/>
    </source>
</evidence>
<evidence type="ECO:0000313" key="11">
    <source>
        <dbReference type="EMBL" id="ELU00517.1"/>
    </source>
</evidence>
<evidence type="ECO:0000256" key="1">
    <source>
        <dbReference type="ARBA" id="ARBA00004651"/>
    </source>
</evidence>
<dbReference type="InterPro" id="IPR011657">
    <property type="entry name" value="CNT_C_dom"/>
</dbReference>
<organism evidence="11">
    <name type="scientific">Capitella teleta</name>
    <name type="common">Polychaete worm</name>
    <dbReference type="NCBI Taxonomy" id="283909"/>
    <lineage>
        <taxon>Eukaryota</taxon>
        <taxon>Metazoa</taxon>
        <taxon>Spiralia</taxon>
        <taxon>Lophotrochozoa</taxon>
        <taxon>Annelida</taxon>
        <taxon>Polychaeta</taxon>
        <taxon>Sedentaria</taxon>
        <taxon>Scolecida</taxon>
        <taxon>Capitellidae</taxon>
        <taxon>Capitella</taxon>
    </lineage>
</organism>
<dbReference type="InterPro" id="IPR008276">
    <property type="entry name" value="C_nuclsd_transpt"/>
</dbReference>
<feature type="transmembrane region" description="Helical" evidence="7">
    <location>
        <begin position="15"/>
        <end position="33"/>
    </location>
</feature>
<dbReference type="InterPro" id="IPR018270">
    <property type="entry name" value="C_nuclsd_transpt_met_bac"/>
</dbReference>
<feature type="transmembrane region" description="Helical" evidence="7">
    <location>
        <begin position="400"/>
        <end position="420"/>
    </location>
</feature>
<dbReference type="PANTHER" id="PTHR10590">
    <property type="entry name" value="SODIUM/NUCLEOSIDE COTRANSPORTER"/>
    <property type="match status" value="1"/>
</dbReference>
<evidence type="ECO:0000259" key="8">
    <source>
        <dbReference type="Pfam" id="PF01773"/>
    </source>
</evidence>